<feature type="non-terminal residue" evidence="2">
    <location>
        <position position="227"/>
    </location>
</feature>
<dbReference type="EMBL" id="CAXITT010000679">
    <property type="protein sequence ID" value="CAL1545128.1"/>
    <property type="molecule type" value="Genomic_DNA"/>
</dbReference>
<sequence>MSGGSPGDSPVSVSGTGSYVDYLYDNSGSPSVPSDVSLFNADALLSPSMLTATGRARGRGRTRGRPRGSGRGGRGVTRGVRGSRGPRGGRGSRGRGRGANISQLSQMGDVMGTMKKPDGMVSCGSMSPISVRSNMSPRGNISPMGSPGEMFPSPNSNVGLQRSTSTVSNKSQHSLSGTQGVELQRLYSDSNMQVDIRSSSLQRMVSDDSGMFQRMTSLDGIDMLDAS</sequence>
<organism evidence="2 3">
    <name type="scientific">Lymnaea stagnalis</name>
    <name type="common">Great pond snail</name>
    <name type="synonym">Helix stagnalis</name>
    <dbReference type="NCBI Taxonomy" id="6523"/>
    <lineage>
        <taxon>Eukaryota</taxon>
        <taxon>Metazoa</taxon>
        <taxon>Spiralia</taxon>
        <taxon>Lophotrochozoa</taxon>
        <taxon>Mollusca</taxon>
        <taxon>Gastropoda</taxon>
        <taxon>Heterobranchia</taxon>
        <taxon>Euthyneura</taxon>
        <taxon>Panpulmonata</taxon>
        <taxon>Hygrophila</taxon>
        <taxon>Lymnaeoidea</taxon>
        <taxon>Lymnaeidae</taxon>
        <taxon>Lymnaea</taxon>
    </lineage>
</organism>
<feature type="region of interest" description="Disordered" evidence="1">
    <location>
        <begin position="1"/>
        <end position="34"/>
    </location>
</feature>
<evidence type="ECO:0000313" key="3">
    <source>
        <dbReference type="Proteomes" id="UP001497497"/>
    </source>
</evidence>
<evidence type="ECO:0000313" key="2">
    <source>
        <dbReference type="EMBL" id="CAL1545128.1"/>
    </source>
</evidence>
<evidence type="ECO:0000256" key="1">
    <source>
        <dbReference type="SAM" id="MobiDB-lite"/>
    </source>
</evidence>
<dbReference type="Proteomes" id="UP001497497">
    <property type="component" value="Unassembled WGS sequence"/>
</dbReference>
<comment type="caution">
    <text evidence="2">The sequence shown here is derived from an EMBL/GenBank/DDBJ whole genome shotgun (WGS) entry which is preliminary data.</text>
</comment>
<protein>
    <submittedName>
        <fullName evidence="2">Uncharacterized protein</fullName>
    </submittedName>
</protein>
<gene>
    <name evidence="2" type="ORF">GSLYS_00018611001</name>
</gene>
<dbReference type="AlphaFoldDB" id="A0AAV2IDY0"/>
<name>A0AAV2IDY0_LYMST</name>
<keyword evidence="3" id="KW-1185">Reference proteome</keyword>
<feature type="compositionally biased region" description="Low complexity" evidence="1">
    <location>
        <begin position="7"/>
        <end position="18"/>
    </location>
</feature>
<feature type="compositionally biased region" description="Basic residues" evidence="1">
    <location>
        <begin position="56"/>
        <end position="68"/>
    </location>
</feature>
<reference evidence="2 3" key="1">
    <citation type="submission" date="2024-04" db="EMBL/GenBank/DDBJ databases">
        <authorList>
            <consortium name="Genoscope - CEA"/>
            <person name="William W."/>
        </authorList>
    </citation>
    <scope>NUCLEOTIDE SEQUENCE [LARGE SCALE GENOMIC DNA]</scope>
</reference>
<feature type="region of interest" description="Disordered" evidence="1">
    <location>
        <begin position="50"/>
        <end position="127"/>
    </location>
</feature>
<accession>A0AAV2IDY0</accession>
<proteinExistence type="predicted"/>